<dbReference type="AlphaFoldDB" id="A0A6I6XM37"/>
<proteinExistence type="predicted"/>
<evidence type="ECO:0000256" key="1">
    <source>
        <dbReference type="SAM" id="Coils"/>
    </source>
</evidence>
<dbReference type="RefSeq" id="WP_159411866.1">
    <property type="nucleotide sequence ID" value="NZ_CP026115.2"/>
</dbReference>
<dbReference type="EMBL" id="CP026115">
    <property type="protein sequence ID" value="QHG66728.2"/>
    <property type="molecule type" value="Genomic_DNA"/>
</dbReference>
<name>A0A6I6XM37_PSEPU</name>
<reference evidence="3 4" key="1">
    <citation type="submission" date="2020-02" db="EMBL/GenBank/DDBJ databases">
        <title>Pseudomonas Putida W5 Complete Genome Assembly.</title>
        <authorList>
            <person name="Yuan Z.-C."/>
            <person name="Shaw G.A."/>
            <person name="Cusano A.D."/>
            <person name="Caddey B.J."/>
            <person name="Weselowski B.J."/>
        </authorList>
    </citation>
    <scope>NUCLEOTIDE SEQUENCE [LARGE SCALE GENOMIC DNA]</scope>
    <source>
        <strain evidence="3 4">W5</strain>
    </source>
</reference>
<dbReference type="InterPro" id="IPR010816">
    <property type="entry name" value="Het-C"/>
</dbReference>
<accession>A0A6I6XM37</accession>
<dbReference type="InterPro" id="IPR052577">
    <property type="entry name" value="VWA7"/>
</dbReference>
<evidence type="ECO:0008006" key="5">
    <source>
        <dbReference type="Google" id="ProtNLM"/>
    </source>
</evidence>
<feature type="coiled-coil region" evidence="1">
    <location>
        <begin position="623"/>
        <end position="650"/>
    </location>
</feature>
<dbReference type="PANTHER" id="PTHR14905">
    <property type="entry name" value="NG37"/>
    <property type="match status" value="1"/>
</dbReference>
<protein>
    <recommendedName>
        <fullName evidence="5">Heterokaryon incompatibility protein Het-C</fullName>
    </recommendedName>
</protein>
<dbReference type="Proteomes" id="UP000464480">
    <property type="component" value="Chromosome"/>
</dbReference>
<organism evidence="3 4">
    <name type="scientific">Pseudomonas putida</name>
    <name type="common">Arthrobacter siderocapsulatus</name>
    <dbReference type="NCBI Taxonomy" id="303"/>
    <lineage>
        <taxon>Bacteria</taxon>
        <taxon>Pseudomonadati</taxon>
        <taxon>Pseudomonadota</taxon>
        <taxon>Gammaproteobacteria</taxon>
        <taxon>Pseudomonadales</taxon>
        <taxon>Pseudomonadaceae</taxon>
        <taxon>Pseudomonas</taxon>
    </lineage>
</organism>
<dbReference type="Pfam" id="PF07217">
    <property type="entry name" value="Het-C"/>
    <property type="match status" value="1"/>
</dbReference>
<evidence type="ECO:0000256" key="2">
    <source>
        <dbReference type="SAM" id="MobiDB-lite"/>
    </source>
</evidence>
<gene>
    <name evidence="3" type="ORF">C2H86_20935</name>
</gene>
<keyword evidence="1" id="KW-0175">Coiled coil</keyword>
<dbReference type="PANTHER" id="PTHR14905:SF7">
    <property type="entry name" value="VON WILLEBRAND FACTOR A DOMAIN-CONTAINING PROTEIN 7"/>
    <property type="match status" value="1"/>
</dbReference>
<sequence>MPPENDANTPLLESTHALEQLRAFALDTETSLFISLFMSAFGTDVPVEVYLKLQADLHEGNLANPLHQVATQPDAAARFDETTHAILVSEAAIEQARTHDYESVNLHAAMIRAFGEYLSSIIRQDVDTPALEPAERPSHGVAYAAMIFFCGSKTADGTAFATFAGDEIRLTRPNLEPAPQKEPFSAGDGGGKPGSFGHESLEKGLASIGFTDEERRSIYFGNWLRDFSQLLDPKLVRHPDAPKNFPALLSRHALTQLVDLLALKEFHDLQDTPERRSAYTVKPDMLGVYRPSEHIDNPLNPATDASDPQAIDEDFEPLVTHGHALLEVDPHRSMPAYIASAARYMHEKLIDAMQAGNTIEGRRYFGEALHVLEDYFAHSNFVELCLRKRQHDVLPWITRAECKHGLPVVTGMFGGLDVIASIAEPVSKILFEVKTLDFKRTSPGYRSEAEQVLLILLEEHQSDKPLTWLKTYLEWRDEAAADPLFGLYQAASWLAGLPLTLLQNAINTTLQGILGWVGDGIDEFQTLSGHNPNEIAGLHPTHSQLAKDHDTHPFHELAVYLATHAVQEVGRSMYQYWQGDSERDPASVAMGFILHPNDDDWHDDIVAAWEAMDRERSRRNIRLGSNLGELAELQAQLEREEQERVRVFGESFRNAPNSVSDIISNAFPFG</sequence>
<feature type="region of interest" description="Disordered" evidence="2">
    <location>
        <begin position="171"/>
        <end position="198"/>
    </location>
</feature>
<evidence type="ECO:0000313" key="3">
    <source>
        <dbReference type="EMBL" id="QHG66728.2"/>
    </source>
</evidence>
<evidence type="ECO:0000313" key="4">
    <source>
        <dbReference type="Proteomes" id="UP000464480"/>
    </source>
</evidence>